<feature type="region of interest" description="Disordered" evidence="2">
    <location>
        <begin position="650"/>
        <end position="680"/>
    </location>
</feature>
<dbReference type="InterPro" id="IPR011990">
    <property type="entry name" value="TPR-like_helical_dom_sf"/>
</dbReference>
<dbReference type="EMBL" id="JACHMO010000001">
    <property type="protein sequence ID" value="MBB5804236.1"/>
    <property type="molecule type" value="Genomic_DNA"/>
</dbReference>
<dbReference type="Proteomes" id="UP000552097">
    <property type="component" value="Unassembled WGS sequence"/>
</dbReference>
<dbReference type="PANTHER" id="PTHR47691">
    <property type="entry name" value="REGULATOR-RELATED"/>
    <property type="match status" value="1"/>
</dbReference>
<dbReference type="SUPFAM" id="SSF48452">
    <property type="entry name" value="TPR-like"/>
    <property type="match status" value="1"/>
</dbReference>
<comment type="caution">
    <text evidence="3">The sequence shown here is derived from an EMBL/GenBank/DDBJ whole genome shotgun (WGS) entry which is preliminary data.</text>
</comment>
<organism evidence="3 4">
    <name type="scientific">Saccharothrix ecbatanensis</name>
    <dbReference type="NCBI Taxonomy" id="1105145"/>
    <lineage>
        <taxon>Bacteria</taxon>
        <taxon>Bacillati</taxon>
        <taxon>Actinomycetota</taxon>
        <taxon>Actinomycetes</taxon>
        <taxon>Pseudonocardiales</taxon>
        <taxon>Pseudonocardiaceae</taxon>
        <taxon>Saccharothrix</taxon>
    </lineage>
</organism>
<dbReference type="SUPFAM" id="SSF52540">
    <property type="entry name" value="P-loop containing nucleoside triphosphate hydrolases"/>
    <property type="match status" value="1"/>
</dbReference>
<evidence type="ECO:0000256" key="1">
    <source>
        <dbReference type="PROSITE-ProRule" id="PRU00339"/>
    </source>
</evidence>
<feature type="repeat" description="TPR" evidence="1">
    <location>
        <begin position="513"/>
        <end position="546"/>
    </location>
</feature>
<dbReference type="InterPro" id="IPR042197">
    <property type="entry name" value="Apaf_helical"/>
</dbReference>
<dbReference type="RefSeq" id="WP_184922003.1">
    <property type="nucleotide sequence ID" value="NZ_JACHMO010000001.1"/>
</dbReference>
<dbReference type="Gene3D" id="1.10.8.430">
    <property type="entry name" value="Helical domain of apoptotic protease-activating factors"/>
    <property type="match status" value="1"/>
</dbReference>
<dbReference type="PANTHER" id="PTHR47691:SF3">
    <property type="entry name" value="HTH-TYPE TRANSCRIPTIONAL REGULATOR RV0890C-RELATED"/>
    <property type="match status" value="1"/>
</dbReference>
<feature type="compositionally biased region" description="Basic and acidic residues" evidence="2">
    <location>
        <begin position="670"/>
        <end position="680"/>
    </location>
</feature>
<reference evidence="3 4" key="1">
    <citation type="submission" date="2020-08" db="EMBL/GenBank/DDBJ databases">
        <title>Sequencing the genomes of 1000 actinobacteria strains.</title>
        <authorList>
            <person name="Klenk H.-P."/>
        </authorList>
    </citation>
    <scope>NUCLEOTIDE SEQUENCE [LARGE SCALE GENOMIC DNA]</scope>
    <source>
        <strain evidence="3 4">DSM 45486</strain>
    </source>
</reference>
<dbReference type="PRINTS" id="PR00364">
    <property type="entry name" value="DISEASERSIST"/>
</dbReference>
<sequence>MSGTVSGQVVQAGSIGAVHFHGPRVEAVIPHQLPPAPKLFAGRGRELAQLDDWLDVDEALVAVVSGAGGVGKTSLALRWLHGASSRFPDGQLYVDLGIDSVDGPVTPTEVLEWFLLALGVPSADIPLGLARRQAAFRTLTAERAVALLLDGAVSAAQVRPLLPASSRSAVVVTSRWRLSGLAADGARFVDVGSFDENASVELLTRALGERVASELGAARELARLCGGLPIALSVVGARLSTRPKRSLSMEVGTLRAGRLTALKLDEELSVEAVFDLSYSELPAHHARVYRRCGLHPGVSFGVGAAAAAAGEPEEEVRAVVEQLVEKNLLTEVGDERFRFHDLLRLHARRQTEGDPATENEAVVRRVVEWYLDRAVTADLAVVPDRPRLGPRYASAVAAFDHAAPALDWLETERANLVQSIREAADRGWHALTWQTAEAMFGFFLHRHHIADWIAVSEAGAEAARLDHHAVAQSRLRMQLAIGYLNAGRQEDASREVSTALELAEREGDRASVATALRQLGRISRKQGDPESALEYFRRALGIESALGRRRGEALAHRRIGEALTDLGRHEDAVAELTTSASIMAELNQVLELARVRTVLAVPTLALDRVDEAARLLGEALPVMAETKSPGYVADVLLLLADVAARRGERAAEQDHVRAAADTYTSAGEPVPDRVRSRLAE</sequence>
<evidence type="ECO:0000256" key="2">
    <source>
        <dbReference type="SAM" id="MobiDB-lite"/>
    </source>
</evidence>
<dbReference type="InterPro" id="IPR019734">
    <property type="entry name" value="TPR_rpt"/>
</dbReference>
<dbReference type="Pfam" id="PF13424">
    <property type="entry name" value="TPR_12"/>
    <property type="match status" value="1"/>
</dbReference>
<dbReference type="Gene3D" id="1.25.40.10">
    <property type="entry name" value="Tetratricopeptide repeat domain"/>
    <property type="match status" value="1"/>
</dbReference>
<evidence type="ECO:0000313" key="3">
    <source>
        <dbReference type="EMBL" id="MBB5804236.1"/>
    </source>
</evidence>
<proteinExistence type="predicted"/>
<dbReference type="SMART" id="SM00028">
    <property type="entry name" value="TPR"/>
    <property type="match status" value="3"/>
</dbReference>
<gene>
    <name evidence="3" type="ORF">F4560_004004</name>
</gene>
<dbReference type="GO" id="GO:0043531">
    <property type="term" value="F:ADP binding"/>
    <property type="evidence" value="ECO:0007669"/>
    <property type="project" value="InterPro"/>
</dbReference>
<protein>
    <submittedName>
        <fullName evidence="3">Tetratricopeptide (TPR) repeat protein</fullName>
    </submittedName>
</protein>
<dbReference type="InterPro" id="IPR027417">
    <property type="entry name" value="P-loop_NTPase"/>
</dbReference>
<name>A0A7W9M1U1_9PSEU</name>
<evidence type="ECO:0000313" key="4">
    <source>
        <dbReference type="Proteomes" id="UP000552097"/>
    </source>
</evidence>
<dbReference type="InterPro" id="IPR036388">
    <property type="entry name" value="WH-like_DNA-bd_sf"/>
</dbReference>
<keyword evidence="4" id="KW-1185">Reference proteome</keyword>
<dbReference type="AlphaFoldDB" id="A0A7W9M1U1"/>
<dbReference type="Gene3D" id="3.40.50.300">
    <property type="entry name" value="P-loop containing nucleotide triphosphate hydrolases"/>
    <property type="match status" value="1"/>
</dbReference>
<accession>A0A7W9M1U1</accession>
<dbReference type="Gene3D" id="1.10.10.10">
    <property type="entry name" value="Winged helix-like DNA-binding domain superfamily/Winged helix DNA-binding domain"/>
    <property type="match status" value="1"/>
</dbReference>
<keyword evidence="1" id="KW-0802">TPR repeat</keyword>
<dbReference type="PROSITE" id="PS50005">
    <property type="entry name" value="TPR"/>
    <property type="match status" value="1"/>
</dbReference>